<dbReference type="RefSeq" id="WP_052473696.1">
    <property type="nucleotide sequence ID" value="NZ_AP012547.1"/>
</dbReference>
<evidence type="ECO:0000259" key="10">
    <source>
        <dbReference type="PROSITE" id="PS51779"/>
    </source>
</evidence>
<dbReference type="EMBL" id="AP012547">
    <property type="protein sequence ID" value="BAO30847.1"/>
    <property type="molecule type" value="Genomic_DNA"/>
</dbReference>
<feature type="domain" description="POTRA" evidence="10">
    <location>
        <begin position="54"/>
        <end position="123"/>
    </location>
</feature>
<sequence>MAKARGNSRVEPGSNDGFWDRPTLINLLADLLLLAGGVLLAWAGTMALQRLPVFPLKQLVVTTALDQVSRAQIEHTARTALSGNFFTVNLETAQAAFERMPWVRVASLRRLWPDGIELELEEHRAAARWTQQEGEARLVNTRGEVFSASTREPLPAFAGPEGSAPRVLARYQEFSDSLTAIGRKPVAIHLSAREAWQIKLDDGVLLELGRDQPKHPLADRLTRFTTHYAAASSSAKSRLQAVGTVDMRYPNGFALRASKS</sequence>
<evidence type="ECO:0000256" key="5">
    <source>
        <dbReference type="ARBA" id="ARBA00022692"/>
    </source>
</evidence>
<dbReference type="Gene3D" id="3.10.20.310">
    <property type="entry name" value="membrane protein fhac"/>
    <property type="match status" value="1"/>
</dbReference>
<dbReference type="PROSITE" id="PS51779">
    <property type="entry name" value="POTRA"/>
    <property type="match status" value="1"/>
</dbReference>
<keyword evidence="3 9" id="KW-0997">Cell inner membrane</keyword>
<gene>
    <name evidence="9" type="primary">ftsQ</name>
    <name evidence="11" type="ORF">SUTH_03069</name>
</gene>
<keyword evidence="7 9" id="KW-0472">Membrane</keyword>
<comment type="function">
    <text evidence="9">Essential cell division protein. May link together the upstream cell division proteins, which are predominantly cytoplasmic, with the downstream cell division proteins, which are predominantly periplasmic. May control correct divisome assembly.</text>
</comment>
<name>W0SIT1_9PROT</name>
<dbReference type="PANTHER" id="PTHR35851:SF1">
    <property type="entry name" value="CELL DIVISION PROTEIN FTSQ"/>
    <property type="match status" value="1"/>
</dbReference>
<feature type="transmembrane region" description="Helical" evidence="9">
    <location>
        <begin position="24"/>
        <end position="48"/>
    </location>
</feature>
<keyword evidence="2 9" id="KW-1003">Cell membrane</keyword>
<dbReference type="GO" id="GO:0005886">
    <property type="term" value="C:plasma membrane"/>
    <property type="evidence" value="ECO:0007669"/>
    <property type="project" value="UniProtKB-SubCell"/>
</dbReference>
<dbReference type="AlphaFoldDB" id="W0SIT1"/>
<evidence type="ECO:0000256" key="2">
    <source>
        <dbReference type="ARBA" id="ARBA00022475"/>
    </source>
</evidence>
<dbReference type="HAMAP" id="MF_00911">
    <property type="entry name" value="FtsQ_subfam"/>
    <property type="match status" value="1"/>
</dbReference>
<keyword evidence="5 9" id="KW-0812">Transmembrane</keyword>
<dbReference type="InterPro" id="IPR005548">
    <property type="entry name" value="Cell_div_FtsQ/DivIB_C"/>
</dbReference>
<evidence type="ECO:0000256" key="4">
    <source>
        <dbReference type="ARBA" id="ARBA00022618"/>
    </source>
</evidence>
<keyword evidence="4 9" id="KW-0132">Cell division</keyword>
<comment type="similarity">
    <text evidence="9">Belongs to the FtsQ/DivIB family. FtsQ subfamily.</text>
</comment>
<evidence type="ECO:0000256" key="8">
    <source>
        <dbReference type="ARBA" id="ARBA00023306"/>
    </source>
</evidence>
<dbReference type="InterPro" id="IPR034746">
    <property type="entry name" value="POTRA"/>
</dbReference>
<comment type="subunit">
    <text evidence="9">Part of a complex composed of FtsB, FtsL and FtsQ.</text>
</comment>
<comment type="subcellular location">
    <subcellularLocation>
        <location evidence="9">Cell inner membrane</location>
        <topology evidence="9">Single-pass type II membrane protein</topology>
    </subcellularLocation>
    <subcellularLocation>
        <location evidence="1">Membrane</location>
    </subcellularLocation>
    <text evidence="9">Localizes to the division septum.</text>
</comment>
<keyword evidence="12" id="KW-1185">Reference proteome</keyword>
<dbReference type="OrthoDB" id="9790370at2"/>
<dbReference type="InterPro" id="IPR026579">
    <property type="entry name" value="FtsQ"/>
</dbReference>
<dbReference type="InterPro" id="IPR045335">
    <property type="entry name" value="FtsQ_C_sf"/>
</dbReference>
<dbReference type="STRING" id="1223802.SUTH_03069"/>
<dbReference type="PANTHER" id="PTHR35851">
    <property type="entry name" value="CELL DIVISION PROTEIN FTSQ"/>
    <property type="match status" value="1"/>
</dbReference>
<dbReference type="InterPro" id="IPR013685">
    <property type="entry name" value="POTRA_FtsQ_type"/>
</dbReference>
<dbReference type="Pfam" id="PF03799">
    <property type="entry name" value="FtsQ_DivIB_C"/>
    <property type="match status" value="1"/>
</dbReference>
<evidence type="ECO:0000256" key="6">
    <source>
        <dbReference type="ARBA" id="ARBA00022989"/>
    </source>
</evidence>
<evidence type="ECO:0000313" key="11">
    <source>
        <dbReference type="EMBL" id="BAO30847.1"/>
    </source>
</evidence>
<dbReference type="HOGENOM" id="CLU_064041_0_0_4"/>
<proteinExistence type="inferred from homology"/>
<protein>
    <recommendedName>
        <fullName evidence="9">Cell division protein FtsQ</fullName>
    </recommendedName>
</protein>
<reference evidence="11 12" key="1">
    <citation type="journal article" date="2014" name="Syst. Appl. Microbiol.">
        <title>Complete genomes of freshwater sulfur oxidizers Sulfuricella denitrificans skB26 and Sulfuritalea hydrogenivorans sk43H: genetic insights into the sulfur oxidation pathway of betaproteobacteria.</title>
        <authorList>
            <person name="Watanabe T."/>
            <person name="Kojima H."/>
            <person name="Fukui M."/>
        </authorList>
    </citation>
    <scope>NUCLEOTIDE SEQUENCE [LARGE SCALE GENOMIC DNA]</scope>
    <source>
        <strain evidence="11">DSM22779</strain>
    </source>
</reference>
<evidence type="ECO:0000256" key="7">
    <source>
        <dbReference type="ARBA" id="ARBA00023136"/>
    </source>
</evidence>
<evidence type="ECO:0000256" key="3">
    <source>
        <dbReference type="ARBA" id="ARBA00022519"/>
    </source>
</evidence>
<dbReference type="GO" id="GO:0032153">
    <property type="term" value="C:cell division site"/>
    <property type="evidence" value="ECO:0007669"/>
    <property type="project" value="UniProtKB-UniRule"/>
</dbReference>
<evidence type="ECO:0000256" key="9">
    <source>
        <dbReference type="HAMAP-Rule" id="MF_00911"/>
    </source>
</evidence>
<evidence type="ECO:0000256" key="1">
    <source>
        <dbReference type="ARBA" id="ARBA00004370"/>
    </source>
</evidence>
<organism evidence="11 12">
    <name type="scientific">Sulfuritalea hydrogenivorans sk43H</name>
    <dbReference type="NCBI Taxonomy" id="1223802"/>
    <lineage>
        <taxon>Bacteria</taxon>
        <taxon>Pseudomonadati</taxon>
        <taxon>Pseudomonadota</taxon>
        <taxon>Betaproteobacteria</taxon>
        <taxon>Nitrosomonadales</taxon>
        <taxon>Sterolibacteriaceae</taxon>
        <taxon>Sulfuritalea</taxon>
    </lineage>
</organism>
<keyword evidence="8 9" id="KW-0131">Cell cycle</keyword>
<dbReference type="Pfam" id="PF08478">
    <property type="entry name" value="POTRA_1"/>
    <property type="match status" value="1"/>
</dbReference>
<dbReference type="Proteomes" id="UP000031637">
    <property type="component" value="Chromosome"/>
</dbReference>
<keyword evidence="6 9" id="KW-1133">Transmembrane helix</keyword>
<evidence type="ECO:0000313" key="12">
    <source>
        <dbReference type="Proteomes" id="UP000031637"/>
    </source>
</evidence>
<dbReference type="KEGG" id="shd:SUTH_03069"/>
<dbReference type="GO" id="GO:0090529">
    <property type="term" value="P:cell septum assembly"/>
    <property type="evidence" value="ECO:0007669"/>
    <property type="project" value="InterPro"/>
</dbReference>
<accession>W0SIT1</accession>
<dbReference type="Gene3D" id="3.40.50.11690">
    <property type="entry name" value="Cell division protein FtsQ/DivIB"/>
    <property type="match status" value="1"/>
</dbReference>
<dbReference type="GO" id="GO:0043093">
    <property type="term" value="P:FtsZ-dependent cytokinesis"/>
    <property type="evidence" value="ECO:0007669"/>
    <property type="project" value="UniProtKB-UniRule"/>
</dbReference>